<comment type="caution">
    <text evidence="4">The sequence shown here is derived from an EMBL/GenBank/DDBJ whole genome shotgun (WGS) entry which is preliminary data.</text>
</comment>
<evidence type="ECO:0000313" key="4">
    <source>
        <dbReference type="EMBL" id="DAD26847.1"/>
    </source>
</evidence>
<keyword evidence="2 3" id="KW-0040">ANK repeat</keyword>
<dbReference type="InterPro" id="IPR002110">
    <property type="entry name" value="Ankyrin_rpt"/>
</dbReference>
<dbReference type="SMART" id="SM00248">
    <property type="entry name" value="ANK"/>
    <property type="match status" value="2"/>
</dbReference>
<dbReference type="AlphaFoldDB" id="A0A822Y338"/>
<dbReference type="InterPro" id="IPR036770">
    <property type="entry name" value="Ankyrin_rpt-contain_sf"/>
</dbReference>
<keyword evidence="1" id="KW-0677">Repeat</keyword>
<name>A0A822Y338_NELNU</name>
<keyword evidence="5" id="KW-1185">Reference proteome</keyword>
<dbReference type="PANTHER" id="PTHR24178:SF41">
    <property type="entry name" value="ANKYRIN-2 ISOFORM X1"/>
    <property type="match status" value="1"/>
</dbReference>
<dbReference type="Pfam" id="PF12796">
    <property type="entry name" value="Ank_2"/>
    <property type="match status" value="1"/>
</dbReference>
<gene>
    <name evidence="4" type="ORF">HUJ06_028315</name>
</gene>
<accession>A0A822Y338</accession>
<evidence type="ECO:0000313" key="5">
    <source>
        <dbReference type="Proteomes" id="UP000607653"/>
    </source>
</evidence>
<protein>
    <submittedName>
        <fullName evidence="4">Uncharacterized protein</fullName>
    </submittedName>
</protein>
<feature type="repeat" description="ANK" evidence="3">
    <location>
        <begin position="56"/>
        <end position="78"/>
    </location>
</feature>
<evidence type="ECO:0000256" key="1">
    <source>
        <dbReference type="ARBA" id="ARBA00022737"/>
    </source>
</evidence>
<organism evidence="4 5">
    <name type="scientific">Nelumbo nucifera</name>
    <name type="common">Sacred lotus</name>
    <dbReference type="NCBI Taxonomy" id="4432"/>
    <lineage>
        <taxon>Eukaryota</taxon>
        <taxon>Viridiplantae</taxon>
        <taxon>Streptophyta</taxon>
        <taxon>Embryophyta</taxon>
        <taxon>Tracheophyta</taxon>
        <taxon>Spermatophyta</taxon>
        <taxon>Magnoliopsida</taxon>
        <taxon>Proteales</taxon>
        <taxon>Nelumbonaceae</taxon>
        <taxon>Nelumbo</taxon>
    </lineage>
</organism>
<sequence length="100" mass="11481">MQTKTTNYALSKLHCPPKDMNPIEQCLHIAARFGRLELASEIIKLGPKMVWEENEKGETPLYEACRKGHVNLIGLLLETEPWVAARPAERRWRERALCAL</sequence>
<evidence type="ECO:0000256" key="3">
    <source>
        <dbReference type="PROSITE-ProRule" id="PRU00023"/>
    </source>
</evidence>
<dbReference type="PROSITE" id="PS50297">
    <property type="entry name" value="ANK_REP_REGION"/>
    <property type="match status" value="1"/>
</dbReference>
<dbReference type="EMBL" id="DUZY01000002">
    <property type="protein sequence ID" value="DAD26847.1"/>
    <property type="molecule type" value="Genomic_DNA"/>
</dbReference>
<evidence type="ECO:0000256" key="2">
    <source>
        <dbReference type="ARBA" id="ARBA00023043"/>
    </source>
</evidence>
<dbReference type="PROSITE" id="PS50088">
    <property type="entry name" value="ANK_REPEAT"/>
    <property type="match status" value="1"/>
</dbReference>
<reference evidence="4 5" key="1">
    <citation type="journal article" date="2020" name="Mol. Biol. Evol.">
        <title>Distinct Expression and Methylation Patterns for Genes with Different Fates following a Single Whole-Genome Duplication in Flowering Plants.</title>
        <authorList>
            <person name="Shi T."/>
            <person name="Rahmani R.S."/>
            <person name="Gugger P.F."/>
            <person name="Wang M."/>
            <person name="Li H."/>
            <person name="Zhang Y."/>
            <person name="Li Z."/>
            <person name="Wang Q."/>
            <person name="Van de Peer Y."/>
            <person name="Marchal K."/>
            <person name="Chen J."/>
        </authorList>
    </citation>
    <scope>NUCLEOTIDE SEQUENCE [LARGE SCALE GENOMIC DNA]</scope>
    <source>
        <tissue evidence="4">Leaf</tissue>
    </source>
</reference>
<dbReference type="PANTHER" id="PTHR24178">
    <property type="entry name" value="MOLTING PROTEIN MLT-4"/>
    <property type="match status" value="1"/>
</dbReference>
<proteinExistence type="predicted"/>
<dbReference type="Proteomes" id="UP000607653">
    <property type="component" value="Unassembled WGS sequence"/>
</dbReference>
<dbReference type="Gene3D" id="1.25.40.20">
    <property type="entry name" value="Ankyrin repeat-containing domain"/>
    <property type="match status" value="1"/>
</dbReference>
<dbReference type="SUPFAM" id="SSF48403">
    <property type="entry name" value="Ankyrin repeat"/>
    <property type="match status" value="1"/>
</dbReference>